<dbReference type="SUPFAM" id="SSF48208">
    <property type="entry name" value="Six-hairpin glycosidases"/>
    <property type="match status" value="1"/>
</dbReference>
<dbReference type="Proteomes" id="UP000177159">
    <property type="component" value="Unassembled WGS sequence"/>
</dbReference>
<evidence type="ECO:0000313" key="2">
    <source>
        <dbReference type="Proteomes" id="UP000177159"/>
    </source>
</evidence>
<evidence type="ECO:0000313" key="1">
    <source>
        <dbReference type="EMBL" id="OGK22655.1"/>
    </source>
</evidence>
<dbReference type="InterPro" id="IPR008928">
    <property type="entry name" value="6-hairpin_glycosidase_sf"/>
</dbReference>
<organism evidence="1 2">
    <name type="scientific">Candidatus Roizmanbacteria bacterium RIFCSPHIGHO2_02_FULL_37_24</name>
    <dbReference type="NCBI Taxonomy" id="1802037"/>
    <lineage>
        <taxon>Bacteria</taxon>
        <taxon>Candidatus Roizmaniibacteriota</taxon>
    </lineage>
</organism>
<sequence>MSFNERVGPSLVRQMVLLGQEGARIVPQHIRTPEPTRYAGSARDICRAIVEKRWNGVYFEAGESPINQFWIRDFGFVLADLMRAGYEEQARQSLQWAMQQYALYGRVSTTIAPNSLPFNVYSYAADSMVWLLQSIKTLQAQEILDSYGDFLQAQVDAYVAKVYDPKTNGVRRDRHFPTIKDMITRRATSSSNAFLLKFQELLDNDFADSIENPLCGIDLRSTFLERFWNGKHFIDNDSGKRPQLSGDTAIIPFMLGIVSDDKMLASTIDTIRDAGFDHPFALRYHVAEDHDDRDLELIAQAVAPNFQGTTVWSMLGPRYIQLAARVDPAYAKAQLQEYEQWILREGTYVEVFEPDGRQPYRGRPFYHGAHTGMIWAAEMLELL</sequence>
<dbReference type="GO" id="GO:0005975">
    <property type="term" value="P:carbohydrate metabolic process"/>
    <property type="evidence" value="ECO:0007669"/>
    <property type="project" value="InterPro"/>
</dbReference>
<protein>
    <recommendedName>
        <fullName evidence="3">Glycogen debranching enzyme C-terminal domain-containing protein</fullName>
    </recommendedName>
</protein>
<gene>
    <name evidence="1" type="ORF">A3C24_00500</name>
</gene>
<name>A0A1F7GV44_9BACT</name>
<dbReference type="EMBL" id="MFZM01000037">
    <property type="protein sequence ID" value="OGK22655.1"/>
    <property type="molecule type" value="Genomic_DNA"/>
</dbReference>
<dbReference type="AlphaFoldDB" id="A0A1F7GV44"/>
<comment type="caution">
    <text evidence="1">The sequence shown here is derived from an EMBL/GenBank/DDBJ whole genome shotgun (WGS) entry which is preliminary data.</text>
</comment>
<reference evidence="1 2" key="1">
    <citation type="journal article" date="2016" name="Nat. Commun.">
        <title>Thousands of microbial genomes shed light on interconnected biogeochemical processes in an aquifer system.</title>
        <authorList>
            <person name="Anantharaman K."/>
            <person name="Brown C.T."/>
            <person name="Hug L.A."/>
            <person name="Sharon I."/>
            <person name="Castelle C.J."/>
            <person name="Probst A.J."/>
            <person name="Thomas B.C."/>
            <person name="Singh A."/>
            <person name="Wilkins M.J."/>
            <person name="Karaoz U."/>
            <person name="Brodie E.L."/>
            <person name="Williams K.H."/>
            <person name="Hubbard S.S."/>
            <person name="Banfield J.F."/>
        </authorList>
    </citation>
    <scope>NUCLEOTIDE SEQUENCE [LARGE SCALE GENOMIC DNA]</scope>
</reference>
<accession>A0A1F7GV44</accession>
<evidence type="ECO:0008006" key="3">
    <source>
        <dbReference type="Google" id="ProtNLM"/>
    </source>
</evidence>
<proteinExistence type="predicted"/>